<feature type="domain" description="Solute-binding protein family 3/N-terminal" evidence="4">
    <location>
        <begin position="61"/>
        <end position="282"/>
    </location>
</feature>
<dbReference type="SMART" id="SM00079">
    <property type="entry name" value="PBPe"/>
    <property type="match status" value="1"/>
</dbReference>
<dbReference type="RefSeq" id="WP_088075385.1">
    <property type="nucleotide sequence ID" value="NZ_JAHQCR010000034.1"/>
</dbReference>
<dbReference type="Proteomes" id="UP000790580">
    <property type="component" value="Unassembled WGS sequence"/>
</dbReference>
<evidence type="ECO:0000256" key="1">
    <source>
        <dbReference type="ARBA" id="ARBA00022729"/>
    </source>
</evidence>
<evidence type="ECO:0000259" key="4">
    <source>
        <dbReference type="SMART" id="SM00062"/>
    </source>
</evidence>
<dbReference type="EMBL" id="JAHQCR010000034">
    <property type="protein sequence ID" value="MBU9721468.1"/>
    <property type="molecule type" value="Genomic_DNA"/>
</dbReference>
<dbReference type="PANTHER" id="PTHR35936">
    <property type="entry name" value="MEMBRANE-BOUND LYTIC MUREIN TRANSGLYCOSYLASE F"/>
    <property type="match status" value="1"/>
</dbReference>
<dbReference type="InterPro" id="IPR001320">
    <property type="entry name" value="Iontro_rcpt_C"/>
</dbReference>
<sequence length="282" mass="30730">MKIFKEKYSGKFKSTVTAILATSALLFMVGCGESDEAQAEQNATGGNDTEENAAVEEEAQEISVAVVQDYPPFEYMEDGELTGFDVDIIEAIAAEENLIVNWEIMRFDAIIPALQADQMDAAVSAIAIREDRAEVVDFSNPYFESGLSLVVPTDSHINSLEDLEGATIVAKQGTSSLELANELAEEYNGDVRIFQEDAIMYMEITSGNADAVINDYPSAAYKIATDGEDSDIRIVGDRMTGEDYGIVVSKGADGLVEIMNSGLSKLFETGKYDDIYDQYFGE</sequence>
<dbReference type="Gene3D" id="3.40.190.10">
    <property type="entry name" value="Periplasmic binding protein-like II"/>
    <property type="match status" value="2"/>
</dbReference>
<gene>
    <name evidence="6" type="ORF">KS407_08420</name>
</gene>
<keyword evidence="7" id="KW-1185">Reference proteome</keyword>
<evidence type="ECO:0000259" key="5">
    <source>
        <dbReference type="SMART" id="SM00079"/>
    </source>
</evidence>
<evidence type="ECO:0000256" key="3">
    <source>
        <dbReference type="ARBA" id="ARBA00023288"/>
    </source>
</evidence>
<dbReference type="PROSITE" id="PS51257">
    <property type="entry name" value="PROKAR_LIPOPROTEIN"/>
    <property type="match status" value="1"/>
</dbReference>
<keyword evidence="3" id="KW-0449">Lipoprotein</keyword>
<reference evidence="6 7" key="1">
    <citation type="submission" date="2021-06" db="EMBL/GenBank/DDBJ databases">
        <title>Bacillus sp. RD4P76, an endophyte from a halophyte.</title>
        <authorList>
            <person name="Sun J.-Q."/>
        </authorList>
    </citation>
    <scope>NUCLEOTIDE SEQUENCE [LARGE SCALE GENOMIC DNA]</scope>
    <source>
        <strain evidence="6 7">JCM 17098</strain>
    </source>
</reference>
<dbReference type="SUPFAM" id="SSF53850">
    <property type="entry name" value="Periplasmic binding protein-like II"/>
    <property type="match status" value="1"/>
</dbReference>
<dbReference type="Pfam" id="PF00497">
    <property type="entry name" value="SBP_bac_3"/>
    <property type="match status" value="1"/>
</dbReference>
<proteinExistence type="predicted"/>
<evidence type="ECO:0000313" key="7">
    <source>
        <dbReference type="Proteomes" id="UP000790580"/>
    </source>
</evidence>
<accession>A0ABS6JSC3</accession>
<comment type="caution">
    <text evidence="6">The sequence shown here is derived from an EMBL/GenBank/DDBJ whole genome shotgun (WGS) entry which is preliminary data.</text>
</comment>
<dbReference type="PANTHER" id="PTHR35936:SF38">
    <property type="entry name" value="GLUTAMINE-BINDING PERIPLASMIC PROTEIN"/>
    <property type="match status" value="1"/>
</dbReference>
<keyword evidence="2" id="KW-0564">Palmitate</keyword>
<feature type="domain" description="Ionotropic glutamate receptor C-terminal" evidence="5">
    <location>
        <begin position="63"/>
        <end position="282"/>
    </location>
</feature>
<organism evidence="6 7">
    <name type="scientific">Evansella alkalicola</name>
    <dbReference type="NCBI Taxonomy" id="745819"/>
    <lineage>
        <taxon>Bacteria</taxon>
        <taxon>Bacillati</taxon>
        <taxon>Bacillota</taxon>
        <taxon>Bacilli</taxon>
        <taxon>Bacillales</taxon>
        <taxon>Bacillaceae</taxon>
        <taxon>Evansella</taxon>
    </lineage>
</organism>
<name>A0ABS6JSC3_9BACI</name>
<evidence type="ECO:0000313" key="6">
    <source>
        <dbReference type="EMBL" id="MBU9721468.1"/>
    </source>
</evidence>
<keyword evidence="1" id="KW-0732">Signal</keyword>
<dbReference type="SMART" id="SM00062">
    <property type="entry name" value="PBPb"/>
    <property type="match status" value="1"/>
</dbReference>
<dbReference type="InterPro" id="IPR001638">
    <property type="entry name" value="Solute-binding_3/MltF_N"/>
</dbReference>
<evidence type="ECO:0000256" key="2">
    <source>
        <dbReference type="ARBA" id="ARBA00023139"/>
    </source>
</evidence>
<protein>
    <submittedName>
        <fullName evidence="6">Transporter substrate-binding domain-containing protein</fullName>
    </submittedName>
</protein>